<accession>A0AAV9TJZ8</accession>
<proteinExistence type="inferred from homology"/>
<comment type="similarity">
    <text evidence="1">Belongs to the methyltransferase superfamily. LaeA methyltransferase family.</text>
</comment>
<dbReference type="PANTHER" id="PTHR43591">
    <property type="entry name" value="METHYLTRANSFERASE"/>
    <property type="match status" value="1"/>
</dbReference>
<evidence type="ECO:0000313" key="3">
    <source>
        <dbReference type="EMBL" id="KAK6223169.1"/>
    </source>
</evidence>
<organism evidence="3 4">
    <name type="scientific">Colletotrichum tabaci</name>
    <dbReference type="NCBI Taxonomy" id="1209068"/>
    <lineage>
        <taxon>Eukaryota</taxon>
        <taxon>Fungi</taxon>
        <taxon>Dikarya</taxon>
        <taxon>Ascomycota</taxon>
        <taxon>Pezizomycotina</taxon>
        <taxon>Sordariomycetes</taxon>
        <taxon>Hypocreomycetidae</taxon>
        <taxon>Glomerellales</taxon>
        <taxon>Glomerellaceae</taxon>
        <taxon>Colletotrichum</taxon>
        <taxon>Colletotrichum destructivum species complex</taxon>
    </lineage>
</organism>
<name>A0AAV9TJZ8_9PEZI</name>
<dbReference type="GO" id="GO:0032259">
    <property type="term" value="P:methylation"/>
    <property type="evidence" value="ECO:0007669"/>
    <property type="project" value="UniProtKB-KW"/>
</dbReference>
<dbReference type="EMBL" id="JASAOK010000016">
    <property type="protein sequence ID" value="KAK6223169.1"/>
    <property type="molecule type" value="Genomic_DNA"/>
</dbReference>
<feature type="compositionally biased region" description="Acidic residues" evidence="2">
    <location>
        <begin position="319"/>
        <end position="346"/>
    </location>
</feature>
<dbReference type="Proteomes" id="UP001327957">
    <property type="component" value="Unassembled WGS sequence"/>
</dbReference>
<dbReference type="Gene3D" id="3.40.50.150">
    <property type="entry name" value="Vaccinia Virus protein VP39"/>
    <property type="match status" value="1"/>
</dbReference>
<evidence type="ECO:0000313" key="4">
    <source>
        <dbReference type="Proteomes" id="UP001327957"/>
    </source>
</evidence>
<comment type="caution">
    <text evidence="3">The sequence shown here is derived from an EMBL/GenBank/DDBJ whole genome shotgun (WGS) entry which is preliminary data.</text>
</comment>
<dbReference type="Pfam" id="PF13489">
    <property type="entry name" value="Methyltransf_23"/>
    <property type="match status" value="1"/>
</dbReference>
<evidence type="ECO:0000256" key="2">
    <source>
        <dbReference type="SAM" id="MobiDB-lite"/>
    </source>
</evidence>
<dbReference type="SUPFAM" id="SSF53335">
    <property type="entry name" value="S-adenosyl-L-methionine-dependent methyltransferases"/>
    <property type="match status" value="1"/>
</dbReference>
<dbReference type="InterPro" id="IPR029063">
    <property type="entry name" value="SAM-dependent_MTases_sf"/>
</dbReference>
<evidence type="ECO:0000256" key="1">
    <source>
        <dbReference type="ARBA" id="ARBA00038158"/>
    </source>
</evidence>
<keyword evidence="3" id="KW-0489">Methyltransferase</keyword>
<gene>
    <name evidence="3" type="ORF">QIS74_04014</name>
</gene>
<protein>
    <submittedName>
        <fullName evidence="3">Methyltransferase domain-containing protein</fullName>
    </submittedName>
</protein>
<dbReference type="PANTHER" id="PTHR43591:SF24">
    <property type="entry name" value="2-METHOXY-6-POLYPRENYL-1,4-BENZOQUINOL METHYLASE, MITOCHONDRIAL"/>
    <property type="match status" value="1"/>
</dbReference>
<dbReference type="CDD" id="cd02440">
    <property type="entry name" value="AdoMet_MTases"/>
    <property type="match status" value="1"/>
</dbReference>
<feature type="region of interest" description="Disordered" evidence="2">
    <location>
        <begin position="317"/>
        <end position="346"/>
    </location>
</feature>
<sequence>MFQAVEADSDIELDDFYERPSSLISLRSSILEHQAENGRTYHSMSAGKYSFPNDDLEGDRLDLQHHIWVMCLHGELAISPGHKTAKRVLDMGTGTGVWAMNFAEEYPAAEVIGVDLSPMQPGWTLPNCSFEVDDLERRWTWNQPFDFIHCRSMEGCFSDGPEMIKKIYRALKPGGYLEIGGLELPLGCDDDTVPRDSCIWQWHALLQEAAEKIGRPLEGLGKETEAMREAGLIDITRRDYIWPLNPWPADPHLKELGRWQYSNLEMGLEGLCLGLFTRVFQWPEERTLSLCSRVREDLSNMRIHAYWRVHIVYARKPEDSEDSEDSEGTQESEEFEESEGEAEEET</sequence>
<dbReference type="AlphaFoldDB" id="A0AAV9TJZ8"/>
<keyword evidence="3" id="KW-0808">Transferase</keyword>
<reference evidence="3 4" key="1">
    <citation type="submission" date="2023-04" db="EMBL/GenBank/DDBJ databases">
        <title>Colletotrichum tabacum stain YC1 causing leaf anthracnose on Nicotiana tabacum(L.) cv.</title>
        <authorList>
            <person name="Ji Z."/>
            <person name="Wang M."/>
            <person name="Zhang J."/>
            <person name="Wang N."/>
            <person name="Zhou Z."/>
        </authorList>
    </citation>
    <scope>NUCLEOTIDE SEQUENCE [LARGE SCALE GENOMIC DNA]</scope>
    <source>
        <strain evidence="3 4">YC1</strain>
    </source>
</reference>
<dbReference type="GO" id="GO:0008168">
    <property type="term" value="F:methyltransferase activity"/>
    <property type="evidence" value="ECO:0007669"/>
    <property type="project" value="UniProtKB-KW"/>
</dbReference>
<keyword evidence="4" id="KW-1185">Reference proteome</keyword>